<name>A0ABW1HUX2_9ACTN</name>
<feature type="region of interest" description="Disordered" evidence="1">
    <location>
        <begin position="1"/>
        <end position="36"/>
    </location>
</feature>
<reference evidence="3" key="1">
    <citation type="journal article" date="2019" name="Int. J. Syst. Evol. Microbiol.">
        <title>The Global Catalogue of Microorganisms (GCM) 10K type strain sequencing project: providing services to taxonomists for standard genome sequencing and annotation.</title>
        <authorList>
            <consortium name="The Broad Institute Genomics Platform"/>
            <consortium name="The Broad Institute Genome Sequencing Center for Infectious Disease"/>
            <person name="Wu L."/>
            <person name="Ma J."/>
        </authorList>
    </citation>
    <scope>NUCLEOTIDE SEQUENCE [LARGE SCALE GENOMIC DNA]</scope>
    <source>
        <strain evidence="3">CGMCC 4.7173</strain>
    </source>
</reference>
<gene>
    <name evidence="2" type="ORF">ACFPZ4_27280</name>
</gene>
<protein>
    <submittedName>
        <fullName evidence="2">Uncharacterized protein</fullName>
    </submittedName>
</protein>
<keyword evidence="3" id="KW-1185">Reference proteome</keyword>
<sequence>MNAHRMDQETVERLLTSSVGGPVASPVAGSVGSPRGGPEPLVRLLAAVRAAPRPDELRGEGAALHAYRLARAASTAPVTAARARPSLLAGLLSAKAALAALAIAATGG</sequence>
<evidence type="ECO:0000256" key="1">
    <source>
        <dbReference type="SAM" id="MobiDB-lite"/>
    </source>
</evidence>
<feature type="compositionally biased region" description="Basic and acidic residues" evidence="1">
    <location>
        <begin position="1"/>
        <end position="12"/>
    </location>
</feature>
<proteinExistence type="predicted"/>
<dbReference type="EMBL" id="JBHSQQ010000271">
    <property type="protein sequence ID" value="MFC5945162.1"/>
    <property type="molecule type" value="Genomic_DNA"/>
</dbReference>
<organism evidence="2 3">
    <name type="scientific">Micromonospora harpali</name>
    <dbReference type="NCBI Taxonomy" id="1490225"/>
    <lineage>
        <taxon>Bacteria</taxon>
        <taxon>Bacillati</taxon>
        <taxon>Actinomycetota</taxon>
        <taxon>Actinomycetes</taxon>
        <taxon>Micromonosporales</taxon>
        <taxon>Micromonosporaceae</taxon>
        <taxon>Micromonospora</taxon>
    </lineage>
</organism>
<comment type="caution">
    <text evidence="2">The sequence shown here is derived from an EMBL/GenBank/DDBJ whole genome shotgun (WGS) entry which is preliminary data.</text>
</comment>
<evidence type="ECO:0000313" key="3">
    <source>
        <dbReference type="Proteomes" id="UP001596207"/>
    </source>
</evidence>
<dbReference type="Proteomes" id="UP001596207">
    <property type="component" value="Unassembled WGS sequence"/>
</dbReference>
<evidence type="ECO:0000313" key="2">
    <source>
        <dbReference type="EMBL" id="MFC5945162.1"/>
    </source>
</evidence>
<feature type="non-terminal residue" evidence="2">
    <location>
        <position position="108"/>
    </location>
</feature>
<accession>A0ABW1HUX2</accession>